<dbReference type="Pfam" id="PF11957">
    <property type="entry name" value="efThoc1"/>
    <property type="match status" value="1"/>
</dbReference>
<dbReference type="PANTHER" id="PTHR13265">
    <property type="entry name" value="THO COMPLEX SUBUNIT 1"/>
    <property type="match status" value="1"/>
</dbReference>
<sequence>MPSLEMENTVVPGVSAVGGLLEELLQHAETVKQTTSIEPALSTSDFEDLPARLAQALAPAGSPEDTDENGDLSKARRFAIIETVARDRFSNLIATTPIDSPEFVRVWNLFDILSILSDTGSCEPALLFWLVEELLDSQTIAGCRKVFDFLESRREKITSKHFEQKKLVILRTCNELLRRLSRAEDTAFCGRVFIFMFQSFPLGDKSSVNLRGEYHVENETTFDQDFKKDESAEKMDLDMPSNGVREAPDTKASSKTADSDGKTGSQTANRLDPDQLYPVFWSLQSMFSQPKKLFDPVHLAQFKAGIEATMATFSTIKPEAQKQKQEKDKQGEDTKRSPKEKAEDGDDELANTFNPKYLTSRDLFELEISDISFRRNVLVQALIALDFLLSLTPKAKEKLSTTKVQNKSVMYSDQVLSDDDAKWANDMKKTIGDYIRQGHPQEGPYFLRMVESVLVRDKNWIRWKVENCPSIEMPQVSPQQFNEAKAVARKMATNKRPYSAMGALSLDFLTDEGDGDVMKKFRSEERCEAPDLMSFRRKIADDDFEIEMPTNNQTKAAAVEGKASKSWRALRIASQHKLSSFDKIDNPEKIDAVFEEEPAEELEEAQQTSAEASDFPDDRRPVILVGPSGIGKSSLIQMLLEKNVGVFEKVPAHVTRKAGPGETDGQDYHFVDAQVFSMMRDGDQFLQYTDTEGVNYATSRSLVDAVTEVGKVPIFVMDHEGAQQVKDLEYAARYVFIKPSSAEILEARLKEKETPSGKMEEILQRLPDQLETAIAGHFYDTVIIGDSVEEAYESLRSFVYGAVANGTAANGEEALQNTGGDTDEAMPDASGTSISGVKETNGVEA</sequence>
<dbReference type="Proteomes" id="UP000182658">
    <property type="component" value="Unassembled WGS sequence"/>
</dbReference>
<dbReference type="EMBL" id="KV875094">
    <property type="protein sequence ID" value="OIW33721.1"/>
    <property type="molecule type" value="Genomic_DNA"/>
</dbReference>
<dbReference type="InterPro" id="IPR027417">
    <property type="entry name" value="P-loop_NTPase"/>
</dbReference>
<dbReference type="InterPro" id="IPR021861">
    <property type="entry name" value="THO_THOC1"/>
</dbReference>
<dbReference type="InParanoid" id="A0A1J7JK18"/>
<evidence type="ECO:0000313" key="4">
    <source>
        <dbReference type="Proteomes" id="UP000182658"/>
    </source>
</evidence>
<dbReference type="Gene3D" id="3.40.50.300">
    <property type="entry name" value="P-loop containing nucleotide triphosphate hydrolases"/>
    <property type="match status" value="1"/>
</dbReference>
<dbReference type="AlphaFoldDB" id="A0A1J7JK18"/>
<dbReference type="OrthoDB" id="10257415at2759"/>
<evidence type="ECO:0000256" key="1">
    <source>
        <dbReference type="SAM" id="MobiDB-lite"/>
    </source>
</evidence>
<gene>
    <name evidence="3" type="ORF">CONLIGDRAFT_189597</name>
</gene>
<dbReference type="SMART" id="SM00072">
    <property type="entry name" value="GuKc"/>
    <property type="match status" value="1"/>
</dbReference>
<feature type="region of interest" description="Disordered" evidence="1">
    <location>
        <begin position="316"/>
        <end position="353"/>
    </location>
</feature>
<feature type="region of interest" description="Disordered" evidence="1">
    <location>
        <begin position="232"/>
        <end position="271"/>
    </location>
</feature>
<dbReference type="InterPro" id="IPR008145">
    <property type="entry name" value="GK/Ca_channel_bsu"/>
</dbReference>
<dbReference type="PROSITE" id="PS50052">
    <property type="entry name" value="GUANYLATE_KINASE_2"/>
    <property type="match status" value="1"/>
</dbReference>
<evidence type="ECO:0000259" key="2">
    <source>
        <dbReference type="PROSITE" id="PS50052"/>
    </source>
</evidence>
<dbReference type="PANTHER" id="PTHR13265:SF0">
    <property type="entry name" value="HPR1"/>
    <property type="match status" value="1"/>
</dbReference>
<dbReference type="GO" id="GO:0006406">
    <property type="term" value="P:mRNA export from nucleus"/>
    <property type="evidence" value="ECO:0007669"/>
    <property type="project" value="TreeGrafter"/>
</dbReference>
<feature type="domain" description="Guanylate kinase-like" evidence="2">
    <location>
        <begin position="619"/>
        <end position="800"/>
    </location>
</feature>
<dbReference type="SUPFAM" id="SSF52540">
    <property type="entry name" value="P-loop containing nucleoside triphosphate hydrolases"/>
    <property type="match status" value="1"/>
</dbReference>
<dbReference type="STRING" id="1408157.A0A1J7JK18"/>
<dbReference type="CDD" id="cd00071">
    <property type="entry name" value="GMPK"/>
    <property type="match status" value="1"/>
</dbReference>
<feature type="region of interest" description="Disordered" evidence="1">
    <location>
        <begin position="812"/>
        <end position="845"/>
    </location>
</feature>
<dbReference type="InterPro" id="IPR008144">
    <property type="entry name" value="Guanylate_kin-like_dom"/>
</dbReference>
<proteinExistence type="predicted"/>
<evidence type="ECO:0000313" key="3">
    <source>
        <dbReference type="EMBL" id="OIW33721.1"/>
    </source>
</evidence>
<dbReference type="GO" id="GO:0000445">
    <property type="term" value="C:THO complex part of transcription export complex"/>
    <property type="evidence" value="ECO:0007669"/>
    <property type="project" value="TreeGrafter"/>
</dbReference>
<dbReference type="Pfam" id="PF00625">
    <property type="entry name" value="Guanylate_kin"/>
    <property type="match status" value="1"/>
</dbReference>
<feature type="compositionally biased region" description="Polar residues" evidence="1">
    <location>
        <begin position="251"/>
        <end position="269"/>
    </location>
</feature>
<keyword evidence="4" id="KW-1185">Reference proteome</keyword>
<organism evidence="3 4">
    <name type="scientific">Coniochaeta ligniaria NRRL 30616</name>
    <dbReference type="NCBI Taxonomy" id="1408157"/>
    <lineage>
        <taxon>Eukaryota</taxon>
        <taxon>Fungi</taxon>
        <taxon>Dikarya</taxon>
        <taxon>Ascomycota</taxon>
        <taxon>Pezizomycotina</taxon>
        <taxon>Sordariomycetes</taxon>
        <taxon>Sordariomycetidae</taxon>
        <taxon>Coniochaetales</taxon>
        <taxon>Coniochaetaceae</taxon>
        <taxon>Coniochaeta</taxon>
    </lineage>
</organism>
<name>A0A1J7JK18_9PEZI</name>
<protein>
    <recommendedName>
        <fullName evidence="2">Guanylate kinase-like domain-containing protein</fullName>
    </recommendedName>
</protein>
<reference evidence="3 4" key="1">
    <citation type="submission" date="2016-10" db="EMBL/GenBank/DDBJ databases">
        <title>Draft genome sequence of Coniochaeta ligniaria NRRL30616, a lignocellulolytic fungus for bioabatement of inhibitors in plant biomass hydrolysates.</title>
        <authorList>
            <consortium name="DOE Joint Genome Institute"/>
            <person name="Jimenez D.J."/>
            <person name="Hector R.E."/>
            <person name="Riley R."/>
            <person name="Sun H."/>
            <person name="Grigoriev I.V."/>
            <person name="Van Elsas J.D."/>
            <person name="Nichols N.N."/>
        </authorList>
    </citation>
    <scope>NUCLEOTIDE SEQUENCE [LARGE SCALE GENOMIC DNA]</scope>
    <source>
        <strain evidence="3 4">NRRL 30616</strain>
    </source>
</reference>
<feature type="compositionally biased region" description="Basic and acidic residues" evidence="1">
    <location>
        <begin position="319"/>
        <end position="342"/>
    </location>
</feature>
<accession>A0A1J7JK18</accession>